<name>A0A1G8HQT4_9BURK</name>
<sequence>MISALLETLGALAILASIAIKVSAFRTGASENAKDERFLQPHERARQTHKRSRR</sequence>
<evidence type="ECO:0000313" key="3">
    <source>
        <dbReference type="Proteomes" id="UP000199706"/>
    </source>
</evidence>
<protein>
    <submittedName>
        <fullName evidence="2">Uncharacterized protein</fullName>
    </submittedName>
</protein>
<feature type="region of interest" description="Disordered" evidence="1">
    <location>
        <begin position="30"/>
        <end position="54"/>
    </location>
</feature>
<dbReference type="Proteomes" id="UP000199706">
    <property type="component" value="Unassembled WGS sequence"/>
</dbReference>
<evidence type="ECO:0000256" key="1">
    <source>
        <dbReference type="SAM" id="MobiDB-lite"/>
    </source>
</evidence>
<gene>
    <name evidence="2" type="ORF">SAMN05216466_11734</name>
</gene>
<proteinExistence type="predicted"/>
<accession>A0A1G8HQT4</accession>
<dbReference type="EMBL" id="FNCJ01000017">
    <property type="protein sequence ID" value="SDI08974.1"/>
    <property type="molecule type" value="Genomic_DNA"/>
</dbReference>
<dbReference type="AlphaFoldDB" id="A0A1G8HQT4"/>
<feature type="compositionally biased region" description="Basic and acidic residues" evidence="1">
    <location>
        <begin position="32"/>
        <end position="46"/>
    </location>
</feature>
<organism evidence="2 3">
    <name type="scientific">Paraburkholderia phenazinium</name>
    <dbReference type="NCBI Taxonomy" id="60549"/>
    <lineage>
        <taxon>Bacteria</taxon>
        <taxon>Pseudomonadati</taxon>
        <taxon>Pseudomonadota</taxon>
        <taxon>Betaproteobacteria</taxon>
        <taxon>Burkholderiales</taxon>
        <taxon>Burkholderiaceae</taxon>
        <taxon>Paraburkholderia</taxon>
    </lineage>
</organism>
<reference evidence="2 3" key="1">
    <citation type="submission" date="2016-10" db="EMBL/GenBank/DDBJ databases">
        <authorList>
            <person name="de Groot N.N."/>
        </authorList>
    </citation>
    <scope>NUCLEOTIDE SEQUENCE [LARGE SCALE GENOMIC DNA]</scope>
    <source>
        <strain evidence="2 3">LMG 2247</strain>
    </source>
</reference>
<evidence type="ECO:0000313" key="2">
    <source>
        <dbReference type="EMBL" id="SDI08974.1"/>
    </source>
</evidence>
<dbReference type="RefSeq" id="WP_175772717.1">
    <property type="nucleotide sequence ID" value="NZ_CADERL010000018.1"/>
</dbReference>